<dbReference type="GeneID" id="84800357"/>
<dbReference type="InterPro" id="IPR007212">
    <property type="entry name" value="Zf-like"/>
</dbReference>
<protein>
    <submittedName>
        <fullName evidence="2">Cysteine-rich small domain protein</fullName>
    </submittedName>
</protein>
<dbReference type="eggNOG" id="COG2158">
    <property type="taxonomic scope" value="Bacteria"/>
</dbReference>
<reference evidence="2 3" key="1">
    <citation type="submission" date="2010-08" db="EMBL/GenBank/DDBJ databases">
        <authorList>
            <person name="Harkins D.M."/>
            <person name="Madupu R."/>
            <person name="Durkin A.S."/>
            <person name="Torralba M."/>
            <person name="Methe B."/>
            <person name="Sutton G.G."/>
            <person name="Nelson K.E."/>
        </authorList>
    </citation>
    <scope>NUCLEOTIDE SEQUENCE [LARGE SCALE GENOMIC DNA]</scope>
    <source>
        <strain evidence="2 3">DSM 17678</strain>
    </source>
</reference>
<dbReference type="AlphaFoldDB" id="E0E2B0"/>
<dbReference type="RefSeq" id="WP_007788951.1">
    <property type="nucleotide sequence ID" value="NZ_ADGQ01000035.1"/>
</dbReference>
<feature type="domain" description="Cysteine-rich small" evidence="1">
    <location>
        <begin position="5"/>
        <end position="85"/>
    </location>
</feature>
<gene>
    <name evidence="2" type="ORF">HMPREF0634_1240</name>
</gene>
<dbReference type="OrthoDB" id="9799337at2"/>
<organism evidence="2 3">
    <name type="scientific">Peptostreptococcus stomatis DSM 17678</name>
    <dbReference type="NCBI Taxonomy" id="596315"/>
    <lineage>
        <taxon>Bacteria</taxon>
        <taxon>Bacillati</taxon>
        <taxon>Bacillota</taxon>
        <taxon>Clostridia</taxon>
        <taxon>Peptostreptococcales</taxon>
        <taxon>Peptostreptococcaceae</taxon>
        <taxon>Peptostreptococcus</taxon>
    </lineage>
</organism>
<accession>E0E2B0</accession>
<keyword evidence="3" id="KW-1185">Reference proteome</keyword>
<dbReference type="Pfam" id="PF04071">
    <property type="entry name" value="zf-like"/>
    <property type="match status" value="1"/>
</dbReference>
<proteinExistence type="predicted"/>
<name>E0E2B0_9FIRM</name>
<evidence type="ECO:0000259" key="1">
    <source>
        <dbReference type="Pfam" id="PF04071"/>
    </source>
</evidence>
<evidence type="ECO:0000313" key="2">
    <source>
        <dbReference type="EMBL" id="EFM64890.1"/>
    </source>
</evidence>
<comment type="caution">
    <text evidence="2">The sequence shown here is derived from an EMBL/GenBank/DDBJ whole genome shotgun (WGS) entry which is preliminary data.</text>
</comment>
<dbReference type="EMBL" id="ADGQ01000035">
    <property type="protein sequence ID" value="EFM64890.1"/>
    <property type="molecule type" value="Genomic_DNA"/>
</dbReference>
<dbReference type="Proteomes" id="UP000003244">
    <property type="component" value="Unassembled WGS sequence"/>
</dbReference>
<dbReference type="STRING" id="596315.HMPREF0634_1240"/>
<evidence type="ECO:0000313" key="3">
    <source>
        <dbReference type="Proteomes" id="UP000003244"/>
    </source>
</evidence>
<sequence length="88" mass="10042">MENSYKFFANKDCEYFPCHKGISPENFNCLFCYCPLYVLGERCGGNFKYGDKGIKDCTDCALPHKPQSYEYIIGKFSQIAELAKKGVD</sequence>